<dbReference type="OrthoDB" id="5186671at2"/>
<protein>
    <recommendedName>
        <fullName evidence="3">Uridine kinase</fullName>
    </recommendedName>
</protein>
<evidence type="ECO:0000313" key="2">
    <source>
        <dbReference type="Proteomes" id="UP000184363"/>
    </source>
</evidence>
<dbReference type="AlphaFoldDB" id="A0A1M6VD10"/>
<gene>
    <name evidence="1" type="ORF">SAMN05443637_11249</name>
</gene>
<keyword evidence="2" id="KW-1185">Reference proteome</keyword>
<evidence type="ECO:0008006" key="3">
    <source>
        <dbReference type="Google" id="ProtNLM"/>
    </source>
</evidence>
<dbReference type="Proteomes" id="UP000184363">
    <property type="component" value="Unassembled WGS sequence"/>
</dbReference>
<proteinExistence type="predicted"/>
<sequence length="206" mass="22208">MPRVQPTTPDGLADAVVERVLAHPGRTRVLLDGPPPTGPEELAARVAERLRVAGRAALVVSAQDFLRPASVRLERGRTDPDSFLDGWLDVGALCRELLRPAAPEGSGRVLPRLWNPATDRSYRADYEALPASGVVLLAGALLLGRGLPADVSVHLHMGATALERRLPPDEHWTLAAHARYEAERHPDETADVVALSDHPARPALRA</sequence>
<dbReference type="Gene3D" id="3.40.50.300">
    <property type="entry name" value="P-loop containing nucleotide triphosphate hydrolases"/>
    <property type="match status" value="1"/>
</dbReference>
<evidence type="ECO:0000313" key="1">
    <source>
        <dbReference type="EMBL" id="SHK79235.1"/>
    </source>
</evidence>
<dbReference type="STRING" id="1848.SAMN05443637_11249"/>
<organism evidence="1 2">
    <name type="scientific">Pseudonocardia thermophila</name>
    <dbReference type="NCBI Taxonomy" id="1848"/>
    <lineage>
        <taxon>Bacteria</taxon>
        <taxon>Bacillati</taxon>
        <taxon>Actinomycetota</taxon>
        <taxon>Actinomycetes</taxon>
        <taxon>Pseudonocardiales</taxon>
        <taxon>Pseudonocardiaceae</taxon>
        <taxon>Pseudonocardia</taxon>
    </lineage>
</organism>
<reference evidence="1 2" key="1">
    <citation type="submission" date="2016-11" db="EMBL/GenBank/DDBJ databases">
        <authorList>
            <person name="Jaros S."/>
            <person name="Januszkiewicz K."/>
            <person name="Wedrychowicz H."/>
        </authorList>
    </citation>
    <scope>NUCLEOTIDE SEQUENCE [LARGE SCALE GENOMIC DNA]</scope>
    <source>
        <strain evidence="1 2">DSM 43832</strain>
    </source>
</reference>
<dbReference type="InterPro" id="IPR027417">
    <property type="entry name" value="P-loop_NTPase"/>
</dbReference>
<dbReference type="EMBL" id="FRAP01000012">
    <property type="protein sequence ID" value="SHK79235.1"/>
    <property type="molecule type" value="Genomic_DNA"/>
</dbReference>
<accession>A0A1M6VD10</accession>
<dbReference type="RefSeq" id="WP_073457955.1">
    <property type="nucleotide sequence ID" value="NZ_CALGVN010000021.1"/>
</dbReference>
<name>A0A1M6VD10_PSETH</name>